<gene>
    <name evidence="2" type="ORF">H9K75_21665</name>
</gene>
<organism evidence="2 3">
    <name type="scientific">Diaphorobacter aerolatus</name>
    <dbReference type="NCBI Taxonomy" id="1288495"/>
    <lineage>
        <taxon>Bacteria</taxon>
        <taxon>Pseudomonadati</taxon>
        <taxon>Pseudomonadota</taxon>
        <taxon>Betaproteobacteria</taxon>
        <taxon>Burkholderiales</taxon>
        <taxon>Comamonadaceae</taxon>
        <taxon>Diaphorobacter</taxon>
    </lineage>
</organism>
<evidence type="ECO:0000256" key="1">
    <source>
        <dbReference type="SAM" id="Phobius"/>
    </source>
</evidence>
<reference evidence="2 3" key="1">
    <citation type="submission" date="2020-08" db="EMBL/GenBank/DDBJ databases">
        <title>Genome sequence of Diaphorobacter aerolatus KACC 16536T.</title>
        <authorList>
            <person name="Hyun D.-W."/>
            <person name="Bae J.-W."/>
        </authorList>
    </citation>
    <scope>NUCLEOTIDE SEQUENCE [LARGE SCALE GENOMIC DNA]</scope>
    <source>
        <strain evidence="2 3">KACC 16536</strain>
    </source>
</reference>
<evidence type="ECO:0000313" key="2">
    <source>
        <dbReference type="EMBL" id="QNP48495.1"/>
    </source>
</evidence>
<accession>A0A7H0GJM9</accession>
<sequence length="248" mass="27884">MYSAFTPEAQIVVAICAFYLYDACITARVNEGLLLRGWRGWRCRLGVQGLEARRKFLLWPALMRPHLPVYRLNWQNTDLAMNRHPKAVEAMQADATTYRAFRVPIYLLALALLVILPVTLLGHMGDVARLCAVLLVYLFTACLSVMTWRYGSRHDELRAQARSLSLQVLLCPPFALNVVRKLSLLHVFACSLPEAAMRVLPREDWQATALALHTQIADEIEAEEPGETVARLRASRDGLAAHLPPAEV</sequence>
<keyword evidence="3" id="KW-1185">Reference proteome</keyword>
<keyword evidence="1" id="KW-0812">Transmembrane</keyword>
<keyword evidence="1" id="KW-1133">Transmembrane helix</keyword>
<dbReference type="Proteomes" id="UP000516028">
    <property type="component" value="Chromosome"/>
</dbReference>
<proteinExistence type="predicted"/>
<feature type="transmembrane region" description="Helical" evidence="1">
    <location>
        <begin position="103"/>
        <end position="121"/>
    </location>
</feature>
<dbReference type="KEGG" id="daer:H9K75_21665"/>
<dbReference type="EMBL" id="CP060783">
    <property type="protein sequence ID" value="QNP48495.1"/>
    <property type="molecule type" value="Genomic_DNA"/>
</dbReference>
<dbReference type="RefSeq" id="WP_187724092.1">
    <property type="nucleotide sequence ID" value="NZ_CP060783.1"/>
</dbReference>
<feature type="transmembrane region" description="Helical" evidence="1">
    <location>
        <begin position="127"/>
        <end position="148"/>
    </location>
</feature>
<dbReference type="AlphaFoldDB" id="A0A7H0GJM9"/>
<name>A0A7H0GJM9_9BURK</name>
<evidence type="ECO:0000313" key="3">
    <source>
        <dbReference type="Proteomes" id="UP000516028"/>
    </source>
</evidence>
<keyword evidence="1" id="KW-0472">Membrane</keyword>
<protein>
    <submittedName>
        <fullName evidence="2">Uncharacterized protein</fullName>
    </submittedName>
</protein>